<keyword evidence="1" id="KW-0472">Membrane</keyword>
<comment type="caution">
    <text evidence="2">The sequence shown here is derived from an EMBL/GenBank/DDBJ whole genome shotgun (WGS) entry which is preliminary data.</text>
</comment>
<sequence>MNNGVLILLDSVDKVSMVVEQVTGLSAAGGEKKEELRGVVGGSITLPASLLRKGFLYYNRSVIASVIKGEFDIQHYRYVNRVHWNKQTGLFTITDLQRNYSGVYTVGSKEEPVYSSSYLLRVFAYWIFGAVALLLVNVALTVGAIRAVFIVFIRPQQQVKDESPGSRASLFRSLSRSCF</sequence>
<feature type="transmembrane region" description="Helical" evidence="1">
    <location>
        <begin position="123"/>
        <end position="153"/>
    </location>
</feature>
<evidence type="ECO:0000256" key="1">
    <source>
        <dbReference type="SAM" id="Phobius"/>
    </source>
</evidence>
<keyword evidence="3" id="KW-1185">Reference proteome</keyword>
<proteinExistence type="predicted"/>
<dbReference type="Gene3D" id="2.60.40.10">
    <property type="entry name" value="Immunoglobulins"/>
    <property type="match status" value="1"/>
</dbReference>
<reference evidence="2" key="1">
    <citation type="submission" date="2021-05" db="EMBL/GenBank/DDBJ databases">
        <authorList>
            <person name="Tigano A."/>
        </authorList>
    </citation>
    <scope>NUCLEOTIDE SEQUENCE</scope>
</reference>
<keyword evidence="1" id="KW-0812">Transmembrane</keyword>
<name>A0A8S4BAU2_9TELE</name>
<dbReference type="EMBL" id="CAJRST010017779">
    <property type="protein sequence ID" value="CAG5946369.1"/>
    <property type="molecule type" value="Genomic_DNA"/>
</dbReference>
<organism evidence="2 3">
    <name type="scientific">Menidia menidia</name>
    <name type="common">Atlantic silverside</name>
    <dbReference type="NCBI Taxonomy" id="238744"/>
    <lineage>
        <taxon>Eukaryota</taxon>
        <taxon>Metazoa</taxon>
        <taxon>Chordata</taxon>
        <taxon>Craniata</taxon>
        <taxon>Vertebrata</taxon>
        <taxon>Euteleostomi</taxon>
        <taxon>Actinopterygii</taxon>
        <taxon>Neopterygii</taxon>
        <taxon>Teleostei</taxon>
        <taxon>Neoteleostei</taxon>
        <taxon>Acanthomorphata</taxon>
        <taxon>Ovalentaria</taxon>
        <taxon>Atherinomorphae</taxon>
        <taxon>Atheriniformes</taxon>
        <taxon>Atherinopsidae</taxon>
        <taxon>Menidiinae</taxon>
        <taxon>Menidia</taxon>
    </lineage>
</organism>
<protein>
    <submittedName>
        <fullName evidence="2">(Atlantic silverside) hypothetical protein</fullName>
    </submittedName>
</protein>
<evidence type="ECO:0000313" key="3">
    <source>
        <dbReference type="Proteomes" id="UP000677803"/>
    </source>
</evidence>
<gene>
    <name evidence="2" type="ORF">MMEN_LOCUS14134</name>
</gene>
<keyword evidence="1" id="KW-1133">Transmembrane helix</keyword>
<accession>A0A8S4BAU2</accession>
<dbReference type="InterPro" id="IPR013783">
    <property type="entry name" value="Ig-like_fold"/>
</dbReference>
<dbReference type="Proteomes" id="UP000677803">
    <property type="component" value="Unassembled WGS sequence"/>
</dbReference>
<dbReference type="AlphaFoldDB" id="A0A8S4BAU2"/>
<evidence type="ECO:0000313" key="2">
    <source>
        <dbReference type="EMBL" id="CAG5946369.1"/>
    </source>
</evidence>
<dbReference type="OrthoDB" id="9835793at2759"/>